<dbReference type="PRINTS" id="PR00039">
    <property type="entry name" value="HTHLYSR"/>
</dbReference>
<proteinExistence type="inferred from homology"/>
<dbReference type="Proteomes" id="UP000094296">
    <property type="component" value="Unassembled WGS sequence"/>
</dbReference>
<dbReference type="AlphaFoldDB" id="A0A1E5G3M7"/>
<dbReference type="Gene3D" id="3.40.190.290">
    <property type="match status" value="1"/>
</dbReference>
<reference evidence="6 7" key="1">
    <citation type="submission" date="2016-09" db="EMBL/GenBank/DDBJ databases">
        <title>Draft genome sequence for the type strain of Desulfuribacillus alkaliarsenatis AHT28, an obligately anaerobic, sulfidogenic bacterium isolated from Russian soda lake sediments.</title>
        <authorList>
            <person name="Abin C.A."/>
            <person name="Hollibaugh J.T."/>
        </authorList>
    </citation>
    <scope>NUCLEOTIDE SEQUENCE [LARGE SCALE GENOMIC DNA]</scope>
    <source>
        <strain evidence="6 7">AHT28</strain>
    </source>
</reference>
<evidence type="ECO:0000256" key="3">
    <source>
        <dbReference type="ARBA" id="ARBA00023125"/>
    </source>
</evidence>
<dbReference type="InterPro" id="IPR036390">
    <property type="entry name" value="WH_DNA-bd_sf"/>
</dbReference>
<dbReference type="Pfam" id="PF00126">
    <property type="entry name" value="HTH_1"/>
    <property type="match status" value="1"/>
</dbReference>
<keyword evidence="4" id="KW-0804">Transcription</keyword>
<dbReference type="GO" id="GO:0003700">
    <property type="term" value="F:DNA-binding transcription factor activity"/>
    <property type="evidence" value="ECO:0007669"/>
    <property type="project" value="InterPro"/>
</dbReference>
<keyword evidence="7" id="KW-1185">Reference proteome</keyword>
<dbReference type="PANTHER" id="PTHR30126:SF39">
    <property type="entry name" value="HTH-TYPE TRANSCRIPTIONAL REGULATOR CYSL"/>
    <property type="match status" value="1"/>
</dbReference>
<evidence type="ECO:0000256" key="4">
    <source>
        <dbReference type="ARBA" id="ARBA00023163"/>
    </source>
</evidence>
<evidence type="ECO:0000256" key="1">
    <source>
        <dbReference type="ARBA" id="ARBA00009437"/>
    </source>
</evidence>
<keyword evidence="3" id="KW-0238">DNA-binding</keyword>
<comment type="similarity">
    <text evidence="1">Belongs to the LysR transcriptional regulatory family.</text>
</comment>
<dbReference type="FunFam" id="1.10.10.10:FF:000001">
    <property type="entry name" value="LysR family transcriptional regulator"/>
    <property type="match status" value="1"/>
</dbReference>
<evidence type="ECO:0000259" key="5">
    <source>
        <dbReference type="PROSITE" id="PS50931"/>
    </source>
</evidence>
<dbReference type="PROSITE" id="PS50931">
    <property type="entry name" value="HTH_LYSR"/>
    <property type="match status" value="1"/>
</dbReference>
<dbReference type="RefSeq" id="WP_069642623.1">
    <property type="nucleotide sequence ID" value="NZ_MIJE01000006.1"/>
</dbReference>
<gene>
    <name evidence="6" type="ORF">BHF68_14330</name>
</gene>
<dbReference type="InterPro" id="IPR000847">
    <property type="entry name" value="LysR_HTH_N"/>
</dbReference>
<dbReference type="PANTHER" id="PTHR30126">
    <property type="entry name" value="HTH-TYPE TRANSCRIPTIONAL REGULATOR"/>
    <property type="match status" value="1"/>
</dbReference>
<dbReference type="InterPro" id="IPR005119">
    <property type="entry name" value="LysR_subst-bd"/>
</dbReference>
<feature type="domain" description="HTH lysR-type" evidence="5">
    <location>
        <begin position="1"/>
        <end position="58"/>
    </location>
</feature>
<dbReference type="Pfam" id="PF03466">
    <property type="entry name" value="LysR_substrate"/>
    <property type="match status" value="1"/>
</dbReference>
<evidence type="ECO:0000256" key="2">
    <source>
        <dbReference type="ARBA" id="ARBA00023015"/>
    </source>
</evidence>
<dbReference type="InterPro" id="IPR036388">
    <property type="entry name" value="WH-like_DNA-bd_sf"/>
</dbReference>
<dbReference type="STRING" id="766136.BHF68_14330"/>
<dbReference type="GO" id="GO:0000976">
    <property type="term" value="F:transcription cis-regulatory region binding"/>
    <property type="evidence" value="ECO:0007669"/>
    <property type="project" value="TreeGrafter"/>
</dbReference>
<dbReference type="EMBL" id="MIJE01000006">
    <property type="protein sequence ID" value="OEF97675.1"/>
    <property type="molecule type" value="Genomic_DNA"/>
</dbReference>
<accession>A0A1E5G3M7</accession>
<dbReference type="SUPFAM" id="SSF46785">
    <property type="entry name" value="Winged helix' DNA-binding domain"/>
    <property type="match status" value="1"/>
</dbReference>
<name>A0A1E5G3M7_9FIRM</name>
<comment type="caution">
    <text evidence="6">The sequence shown here is derived from an EMBL/GenBank/DDBJ whole genome shotgun (WGS) entry which is preliminary data.</text>
</comment>
<sequence length="308" mass="34562">MNKHQLEVFLTVAQTKQISSAAKLLHLSQPAVSSQIKAIENHYGASMFERTKQGVELTAPGKIAMKHALKILASYDEMDREIDQYLNIDNQKLIVGTTQTVGNYAIPCSIWTFKQKYPNAKIILEVDSLKSILQQLADGQIDIAVVEGMDYLKLYENRFIEKMTSSDEAIIIYPGQDAWTEQFETIDSLSELSKHPFIMPKKGLGLVEPFLDTLEKNDLSIDSFNIASELGSIGSIKSSVLAGLGYSISSRMAVQKELKHGTIRELAIPDFAAPMPFKLVYRNDSFLSLISKRFIQFITVPQELQYCE</sequence>
<organism evidence="6 7">
    <name type="scientific">Desulfuribacillus alkaliarsenatis</name>
    <dbReference type="NCBI Taxonomy" id="766136"/>
    <lineage>
        <taxon>Bacteria</taxon>
        <taxon>Bacillati</taxon>
        <taxon>Bacillota</taxon>
        <taxon>Desulfuribacillia</taxon>
        <taxon>Desulfuribacillales</taxon>
        <taxon>Desulfuribacillaceae</taxon>
        <taxon>Desulfuribacillus</taxon>
    </lineage>
</organism>
<protein>
    <recommendedName>
        <fullName evidence="5">HTH lysR-type domain-containing protein</fullName>
    </recommendedName>
</protein>
<keyword evidence="2" id="KW-0805">Transcription regulation</keyword>
<dbReference type="Gene3D" id="1.10.10.10">
    <property type="entry name" value="Winged helix-like DNA-binding domain superfamily/Winged helix DNA-binding domain"/>
    <property type="match status" value="1"/>
</dbReference>
<evidence type="ECO:0000313" key="7">
    <source>
        <dbReference type="Proteomes" id="UP000094296"/>
    </source>
</evidence>
<evidence type="ECO:0000313" key="6">
    <source>
        <dbReference type="EMBL" id="OEF97675.1"/>
    </source>
</evidence>
<dbReference type="SUPFAM" id="SSF53850">
    <property type="entry name" value="Periplasmic binding protein-like II"/>
    <property type="match status" value="1"/>
</dbReference>